<accession>A0A0P1BQ55</accession>
<evidence type="ECO:0000313" key="10">
    <source>
        <dbReference type="EMBL" id="CEH18135.1"/>
    </source>
</evidence>
<dbReference type="GO" id="GO:0000045">
    <property type="term" value="P:autophagosome assembly"/>
    <property type="evidence" value="ECO:0007669"/>
    <property type="project" value="TreeGrafter"/>
</dbReference>
<feature type="compositionally biased region" description="Gly residues" evidence="8">
    <location>
        <begin position="14"/>
        <end position="23"/>
    </location>
</feature>
<dbReference type="GO" id="GO:0000422">
    <property type="term" value="P:autophagy of mitochondrion"/>
    <property type="evidence" value="ECO:0007669"/>
    <property type="project" value="TreeGrafter"/>
</dbReference>
<proteinExistence type="predicted"/>
<dbReference type="GO" id="GO:0042594">
    <property type="term" value="P:response to starvation"/>
    <property type="evidence" value="ECO:0007669"/>
    <property type="project" value="TreeGrafter"/>
</dbReference>
<dbReference type="Proteomes" id="UP000054845">
    <property type="component" value="Unassembled WGS sequence"/>
</dbReference>
<name>A0A0P1BQ55_9BASI</name>
<evidence type="ECO:0000256" key="6">
    <source>
        <dbReference type="ARBA" id="ARBA00030237"/>
    </source>
</evidence>
<dbReference type="InterPro" id="IPR008271">
    <property type="entry name" value="Ser/Thr_kinase_AS"/>
</dbReference>
<dbReference type="EMBL" id="CCYA01000270">
    <property type="protein sequence ID" value="CEH18135.1"/>
    <property type="molecule type" value="Genomic_DNA"/>
</dbReference>
<feature type="region of interest" description="Disordered" evidence="8">
    <location>
        <begin position="449"/>
        <end position="519"/>
    </location>
</feature>
<dbReference type="InterPro" id="IPR048941">
    <property type="entry name" value="ATG1-like_MIT2"/>
</dbReference>
<feature type="compositionally biased region" description="Low complexity" evidence="8">
    <location>
        <begin position="653"/>
        <end position="676"/>
    </location>
</feature>
<dbReference type="EC" id="2.7.11.1" evidence="1"/>
<dbReference type="InterPro" id="IPR022708">
    <property type="entry name" value="Atg1-like_tMIT"/>
</dbReference>
<feature type="compositionally biased region" description="Polar residues" evidence="8">
    <location>
        <begin position="472"/>
        <end position="481"/>
    </location>
</feature>
<evidence type="ECO:0000259" key="9">
    <source>
        <dbReference type="PROSITE" id="PS50011"/>
    </source>
</evidence>
<feature type="domain" description="Protein kinase" evidence="9">
    <location>
        <begin position="35"/>
        <end position="351"/>
    </location>
</feature>
<dbReference type="AlphaFoldDB" id="A0A0P1BQ55"/>
<keyword evidence="4" id="KW-0418">Kinase</keyword>
<dbReference type="GO" id="GO:0034045">
    <property type="term" value="C:phagophore assembly site membrane"/>
    <property type="evidence" value="ECO:0007669"/>
    <property type="project" value="TreeGrafter"/>
</dbReference>
<dbReference type="GO" id="GO:0005524">
    <property type="term" value="F:ATP binding"/>
    <property type="evidence" value="ECO:0007669"/>
    <property type="project" value="UniProtKB-UniRule"/>
</dbReference>
<dbReference type="GO" id="GO:0061709">
    <property type="term" value="P:reticulophagy"/>
    <property type="evidence" value="ECO:0007669"/>
    <property type="project" value="TreeGrafter"/>
</dbReference>
<dbReference type="GO" id="GO:0005829">
    <property type="term" value="C:cytosol"/>
    <property type="evidence" value="ECO:0007669"/>
    <property type="project" value="TreeGrafter"/>
</dbReference>
<dbReference type="PROSITE" id="PS00107">
    <property type="entry name" value="PROTEIN_KINASE_ATP"/>
    <property type="match status" value="1"/>
</dbReference>
<dbReference type="SMART" id="SM00220">
    <property type="entry name" value="S_TKc"/>
    <property type="match status" value="1"/>
</dbReference>
<feature type="binding site" evidence="7">
    <location>
        <position position="68"/>
    </location>
    <ligand>
        <name>ATP</name>
        <dbReference type="ChEBI" id="CHEBI:30616"/>
    </ligand>
</feature>
<dbReference type="Pfam" id="PF12063">
    <property type="entry name" value="ATG1-like_MIT1"/>
    <property type="match status" value="1"/>
</dbReference>
<organism evidence="10 11">
    <name type="scientific">Ceraceosorus bombacis</name>
    <dbReference type="NCBI Taxonomy" id="401625"/>
    <lineage>
        <taxon>Eukaryota</taxon>
        <taxon>Fungi</taxon>
        <taxon>Dikarya</taxon>
        <taxon>Basidiomycota</taxon>
        <taxon>Ustilaginomycotina</taxon>
        <taxon>Exobasidiomycetes</taxon>
        <taxon>Ceraceosorales</taxon>
        <taxon>Ceraceosoraceae</taxon>
        <taxon>Ceraceosorus</taxon>
    </lineage>
</organism>
<dbReference type="STRING" id="401625.A0A0P1BQ55"/>
<dbReference type="InterPro" id="IPR000719">
    <property type="entry name" value="Prot_kinase_dom"/>
</dbReference>
<dbReference type="PANTHER" id="PTHR24348">
    <property type="entry name" value="SERINE/THREONINE-PROTEIN KINASE UNC-51-RELATED"/>
    <property type="match status" value="1"/>
</dbReference>
<keyword evidence="11" id="KW-1185">Reference proteome</keyword>
<dbReference type="GO" id="GO:0004674">
    <property type="term" value="F:protein serine/threonine kinase activity"/>
    <property type="evidence" value="ECO:0007669"/>
    <property type="project" value="UniProtKB-EC"/>
</dbReference>
<dbReference type="PANTHER" id="PTHR24348:SF22">
    <property type="entry name" value="NON-SPECIFIC SERINE_THREONINE PROTEIN KINASE"/>
    <property type="match status" value="1"/>
</dbReference>
<feature type="compositionally biased region" description="Polar residues" evidence="8">
    <location>
        <begin position="490"/>
        <end position="502"/>
    </location>
</feature>
<reference evidence="11" key="1">
    <citation type="submission" date="2014-09" db="EMBL/GenBank/DDBJ databases">
        <authorList>
            <person name="Sharma Rahul"/>
            <person name="Thines Marco"/>
        </authorList>
    </citation>
    <scope>NUCLEOTIDE SEQUENCE [LARGE SCALE GENOMIC DNA]</scope>
</reference>
<feature type="compositionally biased region" description="Polar residues" evidence="8">
    <location>
        <begin position="636"/>
        <end position="648"/>
    </location>
</feature>
<protein>
    <recommendedName>
        <fullName evidence="1">non-specific serine/threonine protein kinase</fullName>
        <ecNumber evidence="1">2.7.11.1</ecNumber>
    </recommendedName>
    <alternativeName>
        <fullName evidence="6">Autophagy-related protein 1</fullName>
    </alternativeName>
</protein>
<evidence type="ECO:0000256" key="5">
    <source>
        <dbReference type="ARBA" id="ARBA00022840"/>
    </source>
</evidence>
<dbReference type="Gene3D" id="1.10.510.10">
    <property type="entry name" value="Transferase(Phosphotransferase) domain 1"/>
    <property type="match status" value="1"/>
</dbReference>
<sequence length="1029" mass="108233">MAAITHAAVSASAGSGGGGGGSGSASSSDHRVGPYEILKEIGKGSFAVVHKGLVRPPDAPRARDLAIKIVSRRKLTTKLLENLEGEISIMRNIRHRHVVELLDCLSTDDRIYLQALACAATAETGKSRRSTSIDRSAVTAEMEYMHHEDGGLNHVVIRSFLEQLAGALEFMRDRNIVHRDIKPQNLLLQPADEEFLAAGHKPGIPQLKVADFGFARNLPTATLAETLCGSPLYMAPEILRYEKYDAKADLWSVGAVLYEMCVGKPPFRAQNPVELLRKIERGEDRIRFPDERSDGSLARERERREELGETNVDVKRAHSIPADIKALVRCLLRQKPMERVSFDGLFRCDVIEGVREEMRQVVAAAAAATAKSKALADQATTSAEATSQPSSAKLILAVPEQMAPSLPKAAHKPSSSSKVTVSPPTPIKRGFASKYILGGNHAHRTNAVETKARMAQPSIAAPTPSGMEDNASDTPGSSVSNFPILAATAKASSSDSPGTGASTPLDLAGSATQPSPGDSGLLGKDAYVIVEKRNIETNPDGSVGAGLLGVGRRPSRLGRLSSGIAAQLLPSAAAVTATATATPFSAAKTIDESGQRARISPSNRSSPTAVEGATPSSPAGGAFALPSGTVRRPSLSHRQSTSSATSPSPRLLPVASTTPAPDPAAPQTAPAAISTTTAANPQSALARAISMASVRLFGIPTGMNMRGAAALARNRSTRRAALMRSGEHSDGAEAGLLAMLEDLSQKSFVLSEFADSRLALHFPTGPHQAGLNGEASKDCALGSSSVSTAVNKSTQPWMGLRRSSSAKASPGAPAASYSPTSPPSQTIALPSSAGETVAAEALLLYVRSLSFLQRGLDAVKIFWEARSRPGYPAAASSDVNEAVQFLRARFNDGYERADFARARCSAEIPDSARNVDRLIFDKALDIARCAALDELENNHGRAGSAFELQRCMLAYETASGLLCGLLDCPNNEKEEEEESAVAAVVLGSNAELGDAAIATIEKFLASINKRLAALQRSAAAVEMPAASQE</sequence>
<dbReference type="Pfam" id="PF21127">
    <property type="entry name" value="ATG1-like_MIT2"/>
    <property type="match status" value="1"/>
</dbReference>
<keyword evidence="2" id="KW-0808">Transferase</keyword>
<evidence type="ECO:0000256" key="2">
    <source>
        <dbReference type="ARBA" id="ARBA00022679"/>
    </source>
</evidence>
<dbReference type="Gene3D" id="3.30.200.20">
    <property type="entry name" value="Phosphorylase Kinase, domain 1"/>
    <property type="match status" value="1"/>
</dbReference>
<dbReference type="GO" id="GO:0010506">
    <property type="term" value="P:regulation of autophagy"/>
    <property type="evidence" value="ECO:0007669"/>
    <property type="project" value="InterPro"/>
</dbReference>
<feature type="compositionally biased region" description="Low complexity" evidence="8">
    <location>
        <begin position="404"/>
        <end position="422"/>
    </location>
</feature>
<dbReference type="GO" id="GO:0034727">
    <property type="term" value="P:piecemeal microautophagy of the nucleus"/>
    <property type="evidence" value="ECO:0007669"/>
    <property type="project" value="TreeGrafter"/>
</dbReference>
<feature type="region of interest" description="Disordered" evidence="8">
    <location>
        <begin position="404"/>
        <end position="425"/>
    </location>
</feature>
<evidence type="ECO:0000256" key="8">
    <source>
        <dbReference type="SAM" id="MobiDB-lite"/>
    </source>
</evidence>
<evidence type="ECO:0000313" key="11">
    <source>
        <dbReference type="Proteomes" id="UP000054845"/>
    </source>
</evidence>
<evidence type="ECO:0000256" key="3">
    <source>
        <dbReference type="ARBA" id="ARBA00022741"/>
    </source>
</evidence>
<dbReference type="PROSITE" id="PS00108">
    <property type="entry name" value="PROTEIN_KINASE_ST"/>
    <property type="match status" value="1"/>
</dbReference>
<dbReference type="PROSITE" id="PS50011">
    <property type="entry name" value="PROTEIN_KINASE_DOM"/>
    <property type="match status" value="1"/>
</dbReference>
<dbReference type="Pfam" id="PF00069">
    <property type="entry name" value="Pkinase"/>
    <property type="match status" value="1"/>
</dbReference>
<dbReference type="InterPro" id="IPR017441">
    <property type="entry name" value="Protein_kinase_ATP_BS"/>
</dbReference>
<feature type="compositionally biased region" description="Low complexity" evidence="8">
    <location>
        <begin position="803"/>
        <end position="819"/>
    </location>
</feature>
<evidence type="ECO:0000256" key="7">
    <source>
        <dbReference type="PROSITE-ProRule" id="PRU10141"/>
    </source>
</evidence>
<keyword evidence="3 7" id="KW-0547">Nucleotide-binding</keyword>
<dbReference type="OrthoDB" id="346907at2759"/>
<dbReference type="GO" id="GO:0005776">
    <property type="term" value="C:autophagosome"/>
    <property type="evidence" value="ECO:0007669"/>
    <property type="project" value="TreeGrafter"/>
</dbReference>
<dbReference type="InterPro" id="IPR011009">
    <property type="entry name" value="Kinase-like_dom_sf"/>
</dbReference>
<evidence type="ECO:0000256" key="1">
    <source>
        <dbReference type="ARBA" id="ARBA00012513"/>
    </source>
</evidence>
<feature type="region of interest" description="Disordered" evidence="8">
    <location>
        <begin position="587"/>
        <end position="676"/>
    </location>
</feature>
<dbReference type="InterPro" id="IPR045269">
    <property type="entry name" value="Atg1-like"/>
</dbReference>
<evidence type="ECO:0000256" key="4">
    <source>
        <dbReference type="ARBA" id="ARBA00022777"/>
    </source>
</evidence>
<dbReference type="SUPFAM" id="SSF56112">
    <property type="entry name" value="Protein kinase-like (PK-like)"/>
    <property type="match status" value="1"/>
</dbReference>
<keyword evidence="5 7" id="KW-0067">ATP-binding</keyword>
<feature type="region of interest" description="Disordered" evidence="8">
    <location>
        <begin position="9"/>
        <end position="30"/>
    </location>
</feature>
<feature type="region of interest" description="Disordered" evidence="8">
    <location>
        <begin position="792"/>
        <end position="829"/>
    </location>
</feature>